<feature type="region of interest" description="Disordered" evidence="6">
    <location>
        <begin position="443"/>
        <end position="605"/>
    </location>
</feature>
<feature type="region of interest" description="Disordered" evidence="6">
    <location>
        <begin position="1008"/>
        <end position="1046"/>
    </location>
</feature>
<evidence type="ECO:0000313" key="10">
    <source>
        <dbReference type="Proteomes" id="UP001465976"/>
    </source>
</evidence>
<dbReference type="Proteomes" id="UP001465976">
    <property type="component" value="Unassembled WGS sequence"/>
</dbReference>
<dbReference type="InterPro" id="IPR018247">
    <property type="entry name" value="EF_Hand_1_Ca_BS"/>
</dbReference>
<evidence type="ECO:0000313" key="9">
    <source>
        <dbReference type="EMBL" id="KAL0574763.1"/>
    </source>
</evidence>
<evidence type="ECO:0000256" key="4">
    <source>
        <dbReference type="ARBA" id="ARBA00022989"/>
    </source>
</evidence>
<dbReference type="InterPro" id="IPR058650">
    <property type="entry name" value="Msy1/2-like"/>
</dbReference>
<dbReference type="InterPro" id="IPR010920">
    <property type="entry name" value="LSM_dom_sf"/>
</dbReference>
<evidence type="ECO:0000256" key="3">
    <source>
        <dbReference type="ARBA" id="ARBA00022837"/>
    </source>
</evidence>
<dbReference type="Pfam" id="PF00924">
    <property type="entry name" value="MS_channel_2nd"/>
    <property type="match status" value="1"/>
</dbReference>
<keyword evidence="4 7" id="KW-1133">Transmembrane helix</keyword>
<protein>
    <recommendedName>
        <fullName evidence="8">EF-hand domain-containing protein</fullName>
    </recommendedName>
</protein>
<reference evidence="9 10" key="1">
    <citation type="submission" date="2024-02" db="EMBL/GenBank/DDBJ databases">
        <title>A draft genome for the cacao thread blight pathogen Marasmius crinis-equi.</title>
        <authorList>
            <person name="Cohen S.P."/>
            <person name="Baruah I.K."/>
            <person name="Amoako-Attah I."/>
            <person name="Bukari Y."/>
            <person name="Meinhardt L.W."/>
            <person name="Bailey B.A."/>
        </authorList>
    </citation>
    <scope>NUCLEOTIDE SEQUENCE [LARGE SCALE GENOMIC DNA]</scope>
    <source>
        <strain evidence="9 10">GH-76</strain>
    </source>
</reference>
<dbReference type="InterPro" id="IPR023408">
    <property type="entry name" value="MscS_beta-dom_sf"/>
</dbReference>
<keyword evidence="10" id="KW-1185">Reference proteome</keyword>
<accession>A0ABR3FHE3</accession>
<keyword evidence="3" id="KW-0106">Calcium</keyword>
<evidence type="ECO:0000256" key="2">
    <source>
        <dbReference type="ARBA" id="ARBA00022692"/>
    </source>
</evidence>
<feature type="compositionally biased region" description="Basic and acidic residues" evidence="6">
    <location>
        <begin position="89"/>
        <end position="102"/>
    </location>
</feature>
<feature type="compositionally biased region" description="Basic and acidic residues" evidence="6">
    <location>
        <begin position="571"/>
        <end position="587"/>
    </location>
</feature>
<keyword evidence="2 7" id="KW-0812">Transmembrane</keyword>
<evidence type="ECO:0000256" key="1">
    <source>
        <dbReference type="ARBA" id="ARBA00004370"/>
    </source>
</evidence>
<dbReference type="InterPro" id="IPR002048">
    <property type="entry name" value="EF_hand_dom"/>
</dbReference>
<gene>
    <name evidence="9" type="ORF">V5O48_007190</name>
</gene>
<feature type="transmembrane region" description="Helical" evidence="7">
    <location>
        <begin position="318"/>
        <end position="339"/>
    </location>
</feature>
<organism evidence="9 10">
    <name type="scientific">Marasmius crinis-equi</name>
    <dbReference type="NCBI Taxonomy" id="585013"/>
    <lineage>
        <taxon>Eukaryota</taxon>
        <taxon>Fungi</taxon>
        <taxon>Dikarya</taxon>
        <taxon>Basidiomycota</taxon>
        <taxon>Agaricomycotina</taxon>
        <taxon>Agaricomycetes</taxon>
        <taxon>Agaricomycetidae</taxon>
        <taxon>Agaricales</taxon>
        <taxon>Marasmiineae</taxon>
        <taxon>Marasmiaceae</taxon>
        <taxon>Marasmius</taxon>
    </lineage>
</organism>
<dbReference type="EMBL" id="JBAHYK010000367">
    <property type="protein sequence ID" value="KAL0574763.1"/>
    <property type="molecule type" value="Genomic_DNA"/>
</dbReference>
<name>A0ABR3FHE3_9AGAR</name>
<keyword evidence="5 7" id="KW-0472">Membrane</keyword>
<dbReference type="SUPFAM" id="SSF50182">
    <property type="entry name" value="Sm-like ribonucleoproteins"/>
    <property type="match status" value="1"/>
</dbReference>
<dbReference type="PANTHER" id="PTHR31323">
    <property type="entry name" value="MECHANOSENSITIVE ION CHANNEL PROTEIN MSY2"/>
    <property type="match status" value="1"/>
</dbReference>
<sequence length="1069" mass="119009">MAPTDDPGERRSRAPRPQHLPIPDPLLSTSSEDLGTSPGTQLSAPPYRARPSASSTSLNELLVNSPYNEYPPSPAYRSRINMHDDDETREMQGARDEKHRDDAQDDQPAKPKVHYHDANKERAASPVYLNDPPPVPNQPTLPAITPFTVPRPGYAASPGSGPPSTIGTDEDDDGVEESDYDWSGEEDLVGEETKMEEKFGVKAKKKGWSFKRIITLLFSSLIGSTFLAAVLVAPAILIHFYWYKPNPTEYRLRVKKNVQAWLFWAAANLLVSWYLALIIDLVPTVALSLLSLFWGHISERVKSRVELYHSVKNTIKPAFYAASGWVSWVIIFSDIFHLYNGDDAVASQEHYTERVYQVMEFLFFFVLVFCAQKMLSHAIAFQFHRTAFKERLDELGTALKAIETLRDYRPKWDPNHRPAWKARSTGWRTPLFGTTPVIEKDHFDWSGTATSKGKHSKETTMVNPHSRESTMGSKGWDEGAEADTEGESSTRPSRKNTLERELDAKGKKRASGSSWAVLSGRRQATNDDTAATSSNRESKSYTPPKLNLPSRGSPVQEESPKSGTPTGHTPILDHRYPPSVPGHDHLRPFSPAGRSDYGSPRPGYTEDATETLAAAAKALKTAVLHDARNIKGKEETNDILGIGWIGNSTDAKRLARTIFYKFRPPHAHRKYLLPSDFAPAFHSSRSPTPGDQPGSGFDDVSPETAAAFRVFDKDNNGDVSRAEIKTTLIRVYRERRALARSMRDINHALDSLDKILGFFAVAIIFFISLQVFGVNIESSLSSVYTLAIAASFIFKNAASNAFDAIMFLFVTHPFDTGDRVFIGTENLIVKKMGIFSTVFTRVDGTETYFFNSQLFNMFLTNIRRSGKQFENCALQISWKTPLEKIDALEECLNQWLSTEENRWYEPATSIMLQNIEYQRYLEITIGIAHNGNWQDWGLRNARKTAFHAAVNYYCRQLGISGHAAPLPVVWGDDESGTYVPPSPSMSGSPYLPSESRDDISIVVEGGSEADLDDDNKLGGPRATLNPPASPLARTPSSPSLGFKAPEGMAAQLRARKSKGRKAIMRGMDG</sequence>
<comment type="subcellular location">
    <subcellularLocation>
        <location evidence="1">Membrane</location>
    </subcellularLocation>
</comment>
<feature type="transmembrane region" description="Helical" evidence="7">
    <location>
        <begin position="359"/>
        <end position="381"/>
    </location>
</feature>
<dbReference type="PROSITE" id="PS50222">
    <property type="entry name" value="EF_HAND_2"/>
    <property type="match status" value="1"/>
</dbReference>
<dbReference type="Pfam" id="PF25886">
    <property type="entry name" value="Msy1"/>
    <property type="match status" value="1"/>
</dbReference>
<feature type="compositionally biased region" description="Acidic residues" evidence="6">
    <location>
        <begin position="168"/>
        <end position="180"/>
    </location>
</feature>
<proteinExistence type="predicted"/>
<dbReference type="InterPro" id="IPR006685">
    <property type="entry name" value="MscS_channel_2nd"/>
</dbReference>
<feature type="compositionally biased region" description="Low complexity" evidence="6">
    <location>
        <begin position="152"/>
        <end position="164"/>
    </location>
</feature>
<feature type="region of interest" description="Disordered" evidence="6">
    <location>
        <begin position="1"/>
        <end position="119"/>
    </location>
</feature>
<feature type="compositionally biased region" description="Basic and acidic residues" evidence="6">
    <location>
        <begin position="496"/>
        <end position="505"/>
    </location>
</feature>
<feature type="domain" description="EF-hand" evidence="8">
    <location>
        <begin position="699"/>
        <end position="734"/>
    </location>
</feature>
<dbReference type="SUPFAM" id="SSF47473">
    <property type="entry name" value="EF-hand"/>
    <property type="match status" value="1"/>
</dbReference>
<feature type="compositionally biased region" description="Polar residues" evidence="6">
    <location>
        <begin position="511"/>
        <end position="535"/>
    </location>
</feature>
<evidence type="ECO:0000256" key="6">
    <source>
        <dbReference type="SAM" id="MobiDB-lite"/>
    </source>
</evidence>
<feature type="transmembrane region" description="Helical" evidence="7">
    <location>
        <begin position="213"/>
        <end position="242"/>
    </location>
</feature>
<dbReference type="PROSITE" id="PS00018">
    <property type="entry name" value="EF_HAND_1"/>
    <property type="match status" value="1"/>
</dbReference>
<evidence type="ECO:0000259" key="8">
    <source>
        <dbReference type="PROSITE" id="PS50222"/>
    </source>
</evidence>
<evidence type="ECO:0000256" key="5">
    <source>
        <dbReference type="ARBA" id="ARBA00023136"/>
    </source>
</evidence>
<feature type="transmembrane region" description="Helical" evidence="7">
    <location>
        <begin position="271"/>
        <end position="297"/>
    </location>
</feature>
<dbReference type="InterPro" id="IPR011992">
    <property type="entry name" value="EF-hand-dom_pair"/>
</dbReference>
<evidence type="ECO:0000256" key="7">
    <source>
        <dbReference type="SAM" id="Phobius"/>
    </source>
</evidence>
<feature type="region of interest" description="Disordered" evidence="6">
    <location>
        <begin position="152"/>
        <end position="180"/>
    </location>
</feature>
<dbReference type="Gene3D" id="2.30.30.60">
    <property type="match status" value="1"/>
</dbReference>
<comment type="caution">
    <text evidence="9">The sequence shown here is derived from an EMBL/GenBank/DDBJ whole genome shotgun (WGS) entry which is preliminary data.</text>
</comment>
<feature type="compositionally biased region" description="Polar residues" evidence="6">
    <location>
        <begin position="27"/>
        <end position="43"/>
    </location>
</feature>
<dbReference type="PANTHER" id="PTHR31323:SF1">
    <property type="entry name" value="MECHANOSENSITIVE ION CHANNEL PROTEIN"/>
    <property type="match status" value="1"/>
</dbReference>